<evidence type="ECO:0000313" key="2">
    <source>
        <dbReference type="EMBL" id="GGO49347.1"/>
    </source>
</evidence>
<sequence length="69" mass="6743">MRRTVVLVIGALAAMTSLTAPAAAVTAAPAAAHAAANPLPPLAAAESLINEGVTVEGPLINNVGLPHLL</sequence>
<keyword evidence="3" id="KW-1185">Reference proteome</keyword>
<evidence type="ECO:0000313" key="3">
    <source>
        <dbReference type="Proteomes" id="UP000656881"/>
    </source>
</evidence>
<protein>
    <recommendedName>
        <fullName evidence="4">Chaplin</fullName>
    </recommendedName>
</protein>
<evidence type="ECO:0000256" key="1">
    <source>
        <dbReference type="SAM" id="SignalP"/>
    </source>
</evidence>
<comment type="caution">
    <text evidence="2">The sequence shown here is derived from an EMBL/GenBank/DDBJ whole genome shotgun (WGS) entry which is preliminary data.</text>
</comment>
<gene>
    <name evidence="2" type="ORF">GCM10012286_47100</name>
</gene>
<dbReference type="RefSeq" id="WP_189175509.1">
    <property type="nucleotide sequence ID" value="NZ_BMNG01000010.1"/>
</dbReference>
<organism evidence="2 3">
    <name type="scientific">Streptomyces lasiicapitis</name>
    <dbReference type="NCBI Taxonomy" id="1923961"/>
    <lineage>
        <taxon>Bacteria</taxon>
        <taxon>Bacillati</taxon>
        <taxon>Actinomycetota</taxon>
        <taxon>Actinomycetes</taxon>
        <taxon>Kitasatosporales</taxon>
        <taxon>Streptomycetaceae</taxon>
        <taxon>Streptomyces</taxon>
    </lineage>
</organism>
<keyword evidence="1" id="KW-0732">Signal</keyword>
<feature type="chain" id="PRO_5047399896" description="Chaplin" evidence="1">
    <location>
        <begin position="23"/>
        <end position="69"/>
    </location>
</feature>
<feature type="signal peptide" evidence="1">
    <location>
        <begin position="1"/>
        <end position="22"/>
    </location>
</feature>
<proteinExistence type="predicted"/>
<name>A0ABQ2MCG1_9ACTN</name>
<dbReference type="EMBL" id="BMNG01000010">
    <property type="protein sequence ID" value="GGO49347.1"/>
    <property type="molecule type" value="Genomic_DNA"/>
</dbReference>
<evidence type="ECO:0008006" key="4">
    <source>
        <dbReference type="Google" id="ProtNLM"/>
    </source>
</evidence>
<dbReference type="Proteomes" id="UP000656881">
    <property type="component" value="Unassembled WGS sequence"/>
</dbReference>
<reference evidence="3" key="1">
    <citation type="journal article" date="2019" name="Int. J. Syst. Evol. Microbiol.">
        <title>The Global Catalogue of Microorganisms (GCM) 10K type strain sequencing project: providing services to taxonomists for standard genome sequencing and annotation.</title>
        <authorList>
            <consortium name="The Broad Institute Genomics Platform"/>
            <consortium name="The Broad Institute Genome Sequencing Center for Infectious Disease"/>
            <person name="Wu L."/>
            <person name="Ma J."/>
        </authorList>
    </citation>
    <scope>NUCLEOTIDE SEQUENCE [LARGE SCALE GENOMIC DNA]</scope>
    <source>
        <strain evidence="3">CGMCC 4.7349</strain>
    </source>
</reference>
<accession>A0ABQ2MCG1</accession>